<evidence type="ECO:0000313" key="2">
    <source>
        <dbReference type="Proteomes" id="UP001169764"/>
    </source>
</evidence>
<proteinExistence type="predicted"/>
<dbReference type="InterPro" id="IPR054234">
    <property type="entry name" value="DUF6961"/>
</dbReference>
<dbReference type="Pfam" id="PF22284">
    <property type="entry name" value="DUF6961"/>
    <property type="match status" value="1"/>
</dbReference>
<comment type="caution">
    <text evidence="1">The sequence shown here is derived from an EMBL/GenBank/DDBJ whole genome shotgun (WGS) entry which is preliminary data.</text>
</comment>
<evidence type="ECO:0000313" key="1">
    <source>
        <dbReference type="EMBL" id="MDO6415381.1"/>
    </source>
</evidence>
<keyword evidence="2" id="KW-1185">Reference proteome</keyword>
<organism evidence="1 2">
    <name type="scientific">Sphingomonas natans</name>
    <dbReference type="NCBI Taxonomy" id="3063330"/>
    <lineage>
        <taxon>Bacteria</taxon>
        <taxon>Pseudomonadati</taxon>
        <taxon>Pseudomonadota</taxon>
        <taxon>Alphaproteobacteria</taxon>
        <taxon>Sphingomonadales</taxon>
        <taxon>Sphingomonadaceae</taxon>
        <taxon>Sphingomonas</taxon>
    </lineage>
</organism>
<sequence>MISERELWACAATILEQHGERAIDHAAGRVADLAKSGDEPGVKTWIAIAERIGRLTDFSSTGMSPH</sequence>
<dbReference type="EMBL" id="JAUOTP010000005">
    <property type="protein sequence ID" value="MDO6415381.1"/>
    <property type="molecule type" value="Genomic_DNA"/>
</dbReference>
<accession>A0ABT8YAL9</accession>
<name>A0ABT8YAL9_9SPHN</name>
<gene>
    <name evidence="1" type="ORF">Q4F19_13390</name>
</gene>
<dbReference type="Proteomes" id="UP001169764">
    <property type="component" value="Unassembled WGS sequence"/>
</dbReference>
<reference evidence="1" key="1">
    <citation type="submission" date="2023-07" db="EMBL/GenBank/DDBJ databases">
        <authorList>
            <person name="Kim M."/>
        </authorList>
    </citation>
    <scope>NUCLEOTIDE SEQUENCE</scope>
    <source>
        <strain evidence="1">BIUV-7</strain>
    </source>
</reference>
<protein>
    <submittedName>
        <fullName evidence="1">Uncharacterized protein</fullName>
    </submittedName>
</protein>